<dbReference type="PANTHER" id="PTHR22932:SF1">
    <property type="entry name" value="CO-CHAPERONE PROTEIN DAF-41"/>
    <property type="match status" value="1"/>
</dbReference>
<dbReference type="GO" id="GO:0005634">
    <property type="term" value="C:nucleus"/>
    <property type="evidence" value="ECO:0000318"/>
    <property type="project" value="GO_Central"/>
</dbReference>
<feature type="domain" description="CS" evidence="3">
    <location>
        <begin position="95"/>
        <end position="184"/>
    </location>
</feature>
<dbReference type="eggNOG" id="KOG3158">
    <property type="taxonomic scope" value="Eukaryota"/>
</dbReference>
<dbReference type="InterPro" id="IPR045250">
    <property type="entry name" value="p23-like"/>
</dbReference>
<dbReference type="HOGENOM" id="CLU_078883_0_1_1"/>
<evidence type="ECO:0000259" key="3">
    <source>
        <dbReference type="PROSITE" id="PS51203"/>
    </source>
</evidence>
<keyword evidence="5" id="KW-1185">Reference proteome</keyword>
<dbReference type="OrthoDB" id="1564555at2759"/>
<proteinExistence type="inferred from homology"/>
<dbReference type="OMA" id="WWTKLLR"/>
<dbReference type="GeneID" id="6752399"/>
<dbReference type="Gene3D" id="2.60.40.790">
    <property type="match status" value="1"/>
</dbReference>
<dbReference type="EMBL" id="DS985243">
    <property type="protein sequence ID" value="EDV27190.1"/>
    <property type="molecule type" value="Genomic_DNA"/>
</dbReference>
<dbReference type="GO" id="GO:0051131">
    <property type="term" value="P:chaperone-mediated protein complex assembly"/>
    <property type="evidence" value="ECO:0000318"/>
    <property type="project" value="GO_Central"/>
</dbReference>
<dbReference type="RefSeq" id="XP_002111186.1">
    <property type="nucleotide sequence ID" value="XM_002111150.1"/>
</dbReference>
<evidence type="ECO:0000313" key="5">
    <source>
        <dbReference type="Proteomes" id="UP000009022"/>
    </source>
</evidence>
<dbReference type="GO" id="GO:0005829">
    <property type="term" value="C:cytosol"/>
    <property type="evidence" value="ECO:0000318"/>
    <property type="project" value="GO_Central"/>
</dbReference>
<dbReference type="InterPro" id="IPR008978">
    <property type="entry name" value="HSP20-like_chaperone"/>
</dbReference>
<dbReference type="AlphaFoldDB" id="B3RT98"/>
<name>B3RT98_TRIAD</name>
<dbReference type="STRING" id="10228.B3RT98"/>
<dbReference type="KEGG" id="tad:TRIADDRAFT_63793"/>
<organism evidence="4 5">
    <name type="scientific">Trichoplax adhaerens</name>
    <name type="common">Trichoplax reptans</name>
    <dbReference type="NCBI Taxonomy" id="10228"/>
    <lineage>
        <taxon>Eukaryota</taxon>
        <taxon>Metazoa</taxon>
        <taxon>Placozoa</taxon>
        <taxon>Uniplacotomia</taxon>
        <taxon>Trichoplacea</taxon>
        <taxon>Trichoplacidae</taxon>
        <taxon>Trichoplax</taxon>
    </lineage>
</organism>
<dbReference type="GO" id="GO:0051087">
    <property type="term" value="F:protein-folding chaperone binding"/>
    <property type="evidence" value="ECO:0000318"/>
    <property type="project" value="GO_Central"/>
</dbReference>
<dbReference type="GO" id="GO:0006457">
    <property type="term" value="P:protein folding"/>
    <property type="evidence" value="ECO:0000318"/>
    <property type="project" value="GO_Central"/>
</dbReference>
<dbReference type="Proteomes" id="UP000009022">
    <property type="component" value="Unassembled WGS sequence"/>
</dbReference>
<dbReference type="Pfam" id="PF04969">
    <property type="entry name" value="CS"/>
    <property type="match status" value="1"/>
</dbReference>
<evidence type="ECO:0000313" key="4">
    <source>
        <dbReference type="EMBL" id="EDV27190.1"/>
    </source>
</evidence>
<accession>B3RT98</accession>
<dbReference type="InterPro" id="IPR007052">
    <property type="entry name" value="CS_dom"/>
</dbReference>
<dbReference type="InParanoid" id="B3RT98"/>
<dbReference type="FunFam" id="2.60.40.790:FF:000013">
    <property type="entry name" value="Very-long-chain (3R)-3-hydroxyacyl-CoA dehydratase"/>
    <property type="match status" value="1"/>
</dbReference>
<evidence type="ECO:0000256" key="2">
    <source>
        <dbReference type="SAM" id="MobiDB-lite"/>
    </source>
</evidence>
<dbReference type="FunCoup" id="B3RT98">
    <property type="interactions" value="2319"/>
</dbReference>
<feature type="region of interest" description="Disordered" evidence="2">
    <location>
        <begin position="203"/>
        <end position="261"/>
    </location>
</feature>
<comment type="similarity">
    <text evidence="1">Belongs to the p23/wos2 family.</text>
</comment>
<evidence type="ECO:0000256" key="1">
    <source>
        <dbReference type="ARBA" id="ARBA00025733"/>
    </source>
</evidence>
<protein>
    <recommendedName>
        <fullName evidence="3">CS domain-containing protein</fullName>
    </recommendedName>
</protein>
<gene>
    <name evidence="4" type="ORF">TRIADDRAFT_63793</name>
</gene>
<feature type="compositionally biased region" description="Gly residues" evidence="2">
    <location>
        <begin position="223"/>
        <end position="236"/>
    </location>
</feature>
<dbReference type="SUPFAM" id="SSF49764">
    <property type="entry name" value="HSP20-like chaperones"/>
    <property type="match status" value="1"/>
</dbReference>
<dbReference type="GO" id="GO:0051879">
    <property type="term" value="F:Hsp90 protein binding"/>
    <property type="evidence" value="ECO:0000318"/>
    <property type="project" value="GO_Central"/>
</dbReference>
<dbReference type="PROSITE" id="PS51203">
    <property type="entry name" value="CS"/>
    <property type="match status" value="1"/>
</dbReference>
<sequence length="261" mass="29713">MTCGEVLDSRVFAEVIGRCRRMGAVALASIPYKTLIDIGWKTEKNHDAQTDDYTDKIVTLHIDLRTLTISTLQNHHGCLERNLPSFSFPYQFCTWLTPPVLWAQRQDVLFLTIALTDIREPKIDLDTNKLSIECKAGTNGATYRLECEFYNEIEPKESKQNLTSRQLVLNIKKKESGPYWPRVLKQAQKPGWLKVDFNRWRDEDESEEESNDKPDFSQMMQNMGGGGGMPPGFGEGDLGDLPDSDDDNDDSDDEKMPDLES</sequence>
<feature type="compositionally biased region" description="Acidic residues" evidence="2">
    <location>
        <begin position="237"/>
        <end position="253"/>
    </location>
</feature>
<dbReference type="CTD" id="6752399"/>
<dbReference type="PANTHER" id="PTHR22932">
    <property type="entry name" value="TELOMERASE-BINDING PROTEIN P23 HSP90 CO-CHAPERONE"/>
    <property type="match status" value="1"/>
</dbReference>
<dbReference type="PhylomeDB" id="B3RT98"/>
<reference evidence="4 5" key="1">
    <citation type="journal article" date="2008" name="Nature">
        <title>The Trichoplax genome and the nature of placozoans.</title>
        <authorList>
            <person name="Srivastava M."/>
            <person name="Begovic E."/>
            <person name="Chapman J."/>
            <person name="Putnam N.H."/>
            <person name="Hellsten U."/>
            <person name="Kawashima T."/>
            <person name="Kuo A."/>
            <person name="Mitros T."/>
            <person name="Salamov A."/>
            <person name="Carpenter M.L."/>
            <person name="Signorovitch A.Y."/>
            <person name="Moreno M.A."/>
            <person name="Kamm K."/>
            <person name="Grimwood J."/>
            <person name="Schmutz J."/>
            <person name="Shapiro H."/>
            <person name="Grigoriev I.V."/>
            <person name="Buss L.W."/>
            <person name="Schierwater B."/>
            <person name="Dellaporta S.L."/>
            <person name="Rokhsar D.S."/>
        </authorList>
    </citation>
    <scope>NUCLEOTIDE SEQUENCE [LARGE SCALE GENOMIC DNA]</scope>
    <source>
        <strain evidence="4 5">Grell-BS-1999</strain>
    </source>
</reference>
<dbReference type="CDD" id="cd06465">
    <property type="entry name" value="p23_hB-ind1_like"/>
    <property type="match status" value="1"/>
</dbReference>